<name>A0A317C092_9GAMM</name>
<feature type="chain" id="PRO_5016240497" evidence="1">
    <location>
        <begin position="34"/>
        <end position="144"/>
    </location>
</feature>
<keyword evidence="1" id="KW-0732">Signal</keyword>
<dbReference type="OrthoDB" id="582665at2"/>
<sequence>MSSIHTTSNVKKAALSLGAIILLSTLGAAPAMAKACKDVHIEAKNLTNKHITITDLDYWDSESGKWRSEPVPNTPLSNNRTWQINRNLERVNGQPVKVKVKYKYRAKKKYSKLLKRWTYKTVRKTHTSTSKLCERDSEFVMQLR</sequence>
<evidence type="ECO:0000313" key="3">
    <source>
        <dbReference type="Proteomes" id="UP000245539"/>
    </source>
</evidence>
<dbReference type="EMBL" id="QGKM01000125">
    <property type="protein sequence ID" value="PWQ92074.1"/>
    <property type="molecule type" value="Genomic_DNA"/>
</dbReference>
<dbReference type="Proteomes" id="UP000245539">
    <property type="component" value="Unassembled WGS sequence"/>
</dbReference>
<comment type="caution">
    <text evidence="2">The sequence shown here is derived from an EMBL/GenBank/DDBJ whole genome shotgun (WGS) entry which is preliminary data.</text>
</comment>
<accession>A0A317C092</accession>
<keyword evidence="3" id="KW-1185">Reference proteome</keyword>
<proteinExistence type="predicted"/>
<organism evidence="2 3">
    <name type="scientific">Leucothrix pacifica</name>
    <dbReference type="NCBI Taxonomy" id="1247513"/>
    <lineage>
        <taxon>Bacteria</taxon>
        <taxon>Pseudomonadati</taxon>
        <taxon>Pseudomonadota</taxon>
        <taxon>Gammaproteobacteria</taxon>
        <taxon>Thiotrichales</taxon>
        <taxon>Thiotrichaceae</taxon>
        <taxon>Leucothrix</taxon>
    </lineage>
</organism>
<evidence type="ECO:0000256" key="1">
    <source>
        <dbReference type="SAM" id="SignalP"/>
    </source>
</evidence>
<evidence type="ECO:0000313" key="2">
    <source>
        <dbReference type="EMBL" id="PWQ92074.1"/>
    </source>
</evidence>
<dbReference type="AlphaFoldDB" id="A0A317C092"/>
<protein>
    <submittedName>
        <fullName evidence="2">Uncharacterized protein</fullName>
    </submittedName>
</protein>
<reference evidence="2 3" key="1">
    <citation type="submission" date="2018-05" db="EMBL/GenBank/DDBJ databases">
        <title>Leucothrix arctica sp. nov., isolated from Arctic seawater.</title>
        <authorList>
            <person name="Choi A."/>
            <person name="Baek K."/>
        </authorList>
    </citation>
    <scope>NUCLEOTIDE SEQUENCE [LARGE SCALE GENOMIC DNA]</scope>
    <source>
        <strain evidence="2 3">JCM 18388</strain>
    </source>
</reference>
<gene>
    <name evidence="2" type="ORF">DKW60_23115</name>
</gene>
<dbReference type="RefSeq" id="WP_109840005.1">
    <property type="nucleotide sequence ID" value="NZ_QGKM01000125.1"/>
</dbReference>
<feature type="signal peptide" evidence="1">
    <location>
        <begin position="1"/>
        <end position="33"/>
    </location>
</feature>